<keyword evidence="4" id="KW-1003">Cell membrane</keyword>
<evidence type="ECO:0000256" key="11">
    <source>
        <dbReference type="ARBA" id="ARBA00022989"/>
    </source>
</evidence>
<dbReference type="InterPro" id="IPR036641">
    <property type="entry name" value="HPT_dom_sf"/>
</dbReference>
<comment type="catalytic activity">
    <reaction evidence="1">
        <text>ATP + protein L-histidine = ADP + protein N-phospho-L-histidine.</text>
        <dbReference type="EC" id="2.7.13.3"/>
    </reaction>
</comment>
<dbReference type="SUPFAM" id="SSF47226">
    <property type="entry name" value="Histidine-containing phosphotransfer domain, HPT domain"/>
    <property type="match status" value="1"/>
</dbReference>
<dbReference type="InterPro" id="IPR003594">
    <property type="entry name" value="HATPase_dom"/>
</dbReference>
<evidence type="ECO:0000259" key="20">
    <source>
        <dbReference type="PROSITE" id="PS50894"/>
    </source>
</evidence>
<dbReference type="SMART" id="SM00387">
    <property type="entry name" value="HATPase_c"/>
    <property type="match status" value="1"/>
</dbReference>
<dbReference type="AlphaFoldDB" id="A0A5Q0BPF2"/>
<feature type="modified residue" description="Phosphohistidine" evidence="14">
    <location>
        <position position="997"/>
    </location>
</feature>
<evidence type="ECO:0000256" key="17">
    <source>
        <dbReference type="SAM" id="MobiDB-lite"/>
    </source>
</evidence>
<dbReference type="SMART" id="SM00073">
    <property type="entry name" value="HPT"/>
    <property type="match status" value="1"/>
</dbReference>
<evidence type="ECO:0000256" key="6">
    <source>
        <dbReference type="ARBA" id="ARBA00022679"/>
    </source>
</evidence>
<dbReference type="SMART" id="SM00388">
    <property type="entry name" value="HisKA"/>
    <property type="match status" value="1"/>
</dbReference>
<dbReference type="Gene3D" id="3.30.450.40">
    <property type="match status" value="1"/>
</dbReference>
<keyword evidence="7" id="KW-0812">Transmembrane</keyword>
<dbReference type="FunFam" id="3.30.565.10:FF:000010">
    <property type="entry name" value="Sensor histidine kinase RcsC"/>
    <property type="match status" value="1"/>
</dbReference>
<dbReference type="InterPro" id="IPR036890">
    <property type="entry name" value="HATPase_C_sf"/>
</dbReference>
<dbReference type="SMART" id="SM00065">
    <property type="entry name" value="GAF"/>
    <property type="match status" value="1"/>
</dbReference>
<dbReference type="InterPro" id="IPR004358">
    <property type="entry name" value="Sig_transdc_His_kin-like_C"/>
</dbReference>
<evidence type="ECO:0000256" key="15">
    <source>
        <dbReference type="PROSITE-ProRule" id="PRU00169"/>
    </source>
</evidence>
<evidence type="ECO:0000256" key="10">
    <source>
        <dbReference type="ARBA" id="ARBA00022840"/>
    </source>
</evidence>
<dbReference type="InterPro" id="IPR005467">
    <property type="entry name" value="His_kinase_dom"/>
</dbReference>
<dbReference type="Gene3D" id="1.10.287.130">
    <property type="match status" value="1"/>
</dbReference>
<keyword evidence="5 15" id="KW-0597">Phosphoprotein</keyword>
<evidence type="ECO:0000256" key="8">
    <source>
        <dbReference type="ARBA" id="ARBA00022741"/>
    </source>
</evidence>
<evidence type="ECO:0000256" key="4">
    <source>
        <dbReference type="ARBA" id="ARBA00022475"/>
    </source>
</evidence>
<dbReference type="PANTHER" id="PTHR45339">
    <property type="entry name" value="HYBRID SIGNAL TRANSDUCTION HISTIDINE KINASE J"/>
    <property type="match status" value="1"/>
</dbReference>
<dbReference type="SUPFAM" id="SSF52172">
    <property type="entry name" value="CheY-like"/>
    <property type="match status" value="2"/>
</dbReference>
<keyword evidence="22" id="KW-1185">Reference proteome</keyword>
<evidence type="ECO:0000256" key="9">
    <source>
        <dbReference type="ARBA" id="ARBA00022777"/>
    </source>
</evidence>
<protein>
    <recommendedName>
        <fullName evidence="3">histidine kinase</fullName>
        <ecNumber evidence="3">2.7.13.3</ecNumber>
    </recommendedName>
</protein>
<dbReference type="GO" id="GO:0005886">
    <property type="term" value="C:plasma membrane"/>
    <property type="evidence" value="ECO:0007669"/>
    <property type="project" value="UniProtKB-SubCell"/>
</dbReference>
<evidence type="ECO:0000256" key="16">
    <source>
        <dbReference type="SAM" id="Coils"/>
    </source>
</evidence>
<dbReference type="EMBL" id="CP044205">
    <property type="protein sequence ID" value="QFY44074.1"/>
    <property type="molecule type" value="Genomic_DNA"/>
</dbReference>
<feature type="region of interest" description="Disordered" evidence="17">
    <location>
        <begin position="913"/>
        <end position="939"/>
    </location>
</feature>
<evidence type="ECO:0000256" key="5">
    <source>
        <dbReference type="ARBA" id="ARBA00022553"/>
    </source>
</evidence>
<dbReference type="FunCoup" id="A0A5Q0BPF2">
    <property type="interactions" value="309"/>
</dbReference>
<dbReference type="Gene3D" id="3.30.565.10">
    <property type="entry name" value="Histidine kinase-like ATPase, C-terminal domain"/>
    <property type="match status" value="1"/>
</dbReference>
<dbReference type="CDD" id="cd17546">
    <property type="entry name" value="REC_hyHK_CKI1_RcsC-like"/>
    <property type="match status" value="2"/>
</dbReference>
<dbReference type="GO" id="GO:0005524">
    <property type="term" value="F:ATP binding"/>
    <property type="evidence" value="ECO:0007669"/>
    <property type="project" value="UniProtKB-KW"/>
</dbReference>
<dbReference type="PANTHER" id="PTHR45339:SF1">
    <property type="entry name" value="HYBRID SIGNAL TRANSDUCTION HISTIDINE KINASE J"/>
    <property type="match status" value="1"/>
</dbReference>
<accession>A0A5Q0BPF2</accession>
<dbReference type="OrthoDB" id="9810730at2"/>
<evidence type="ECO:0000256" key="12">
    <source>
        <dbReference type="ARBA" id="ARBA00023012"/>
    </source>
</evidence>
<dbReference type="Pfam" id="PF02518">
    <property type="entry name" value="HATPase_c"/>
    <property type="match status" value="1"/>
</dbReference>
<dbReference type="InterPro" id="IPR008207">
    <property type="entry name" value="Sig_transdc_His_kin_Hpt_dom"/>
</dbReference>
<feature type="domain" description="HPt" evidence="20">
    <location>
        <begin position="958"/>
        <end position="1055"/>
    </location>
</feature>
<dbReference type="Proteomes" id="UP000325755">
    <property type="component" value="Chromosome"/>
</dbReference>
<dbReference type="Pfam" id="PF01590">
    <property type="entry name" value="GAF"/>
    <property type="match status" value="1"/>
</dbReference>
<dbReference type="Gene3D" id="1.20.120.160">
    <property type="entry name" value="HPT domain"/>
    <property type="match status" value="1"/>
</dbReference>
<dbReference type="EC" id="2.7.13.3" evidence="3"/>
<keyword evidence="13" id="KW-0472">Membrane</keyword>
<proteinExistence type="predicted"/>
<dbReference type="InterPro" id="IPR029016">
    <property type="entry name" value="GAF-like_dom_sf"/>
</dbReference>
<dbReference type="InterPro" id="IPR011006">
    <property type="entry name" value="CheY-like_superfamily"/>
</dbReference>
<dbReference type="SUPFAM" id="SSF55874">
    <property type="entry name" value="ATPase domain of HSP90 chaperone/DNA topoisomerase II/histidine kinase"/>
    <property type="match status" value="1"/>
</dbReference>
<evidence type="ECO:0000256" key="14">
    <source>
        <dbReference type="PROSITE-ProRule" id="PRU00110"/>
    </source>
</evidence>
<dbReference type="Pfam" id="PF01627">
    <property type="entry name" value="Hpt"/>
    <property type="match status" value="1"/>
</dbReference>
<keyword evidence="12" id="KW-0902">Two-component regulatory system</keyword>
<gene>
    <name evidence="21" type="ORF">F6R98_16740</name>
</gene>
<keyword evidence="11" id="KW-1133">Transmembrane helix</keyword>
<dbReference type="GO" id="GO:0000155">
    <property type="term" value="F:phosphorelay sensor kinase activity"/>
    <property type="evidence" value="ECO:0007669"/>
    <property type="project" value="InterPro"/>
</dbReference>
<evidence type="ECO:0000256" key="1">
    <source>
        <dbReference type="ARBA" id="ARBA00000085"/>
    </source>
</evidence>
<evidence type="ECO:0000256" key="3">
    <source>
        <dbReference type="ARBA" id="ARBA00012438"/>
    </source>
</evidence>
<feature type="modified residue" description="4-aspartylphosphate" evidence="15">
    <location>
        <position position="837"/>
    </location>
</feature>
<keyword evidence="8" id="KW-0547">Nucleotide-binding</keyword>
<feature type="domain" description="Histidine kinase" evidence="18">
    <location>
        <begin position="397"/>
        <end position="618"/>
    </location>
</feature>
<organism evidence="21 22">
    <name type="scientific">Candidatus Methylospira mobilis</name>
    <dbReference type="NCBI Taxonomy" id="1808979"/>
    <lineage>
        <taxon>Bacteria</taxon>
        <taxon>Pseudomonadati</taxon>
        <taxon>Pseudomonadota</taxon>
        <taxon>Gammaproteobacteria</taxon>
        <taxon>Methylococcales</taxon>
        <taxon>Methylococcaceae</taxon>
        <taxon>Candidatus Methylospira</taxon>
    </lineage>
</organism>
<dbReference type="CDD" id="cd00082">
    <property type="entry name" value="HisKA"/>
    <property type="match status" value="1"/>
</dbReference>
<keyword evidence="10" id="KW-0067">ATP-binding</keyword>
<evidence type="ECO:0000256" key="13">
    <source>
        <dbReference type="ARBA" id="ARBA00023136"/>
    </source>
</evidence>
<comment type="subcellular location">
    <subcellularLocation>
        <location evidence="2">Cell membrane</location>
        <topology evidence="2">Multi-pass membrane protein</topology>
    </subcellularLocation>
</comment>
<feature type="coiled-coil region" evidence="16">
    <location>
        <begin position="349"/>
        <end position="383"/>
    </location>
</feature>
<dbReference type="PROSITE" id="PS50894">
    <property type="entry name" value="HPT"/>
    <property type="match status" value="1"/>
</dbReference>
<dbReference type="Gene3D" id="3.40.50.2300">
    <property type="match status" value="2"/>
</dbReference>
<dbReference type="SUPFAM" id="SSF55781">
    <property type="entry name" value="GAF domain-like"/>
    <property type="match status" value="1"/>
</dbReference>
<keyword evidence="6" id="KW-0808">Transferase</keyword>
<evidence type="ECO:0000256" key="2">
    <source>
        <dbReference type="ARBA" id="ARBA00004651"/>
    </source>
</evidence>
<evidence type="ECO:0000256" key="7">
    <source>
        <dbReference type="ARBA" id="ARBA00022692"/>
    </source>
</evidence>
<feature type="modified residue" description="4-aspartylphosphate" evidence="15">
    <location>
        <position position="690"/>
    </location>
</feature>
<dbReference type="InParanoid" id="A0A5Q0BPF2"/>
<dbReference type="Pfam" id="PF00512">
    <property type="entry name" value="HisKA"/>
    <property type="match status" value="1"/>
</dbReference>
<name>A0A5Q0BPF2_9GAMM</name>
<dbReference type="KEGG" id="mmob:F6R98_16740"/>
<keyword evidence="16" id="KW-0175">Coiled coil</keyword>
<dbReference type="FunFam" id="1.10.287.130:FF:000003">
    <property type="entry name" value="Histidine kinase"/>
    <property type="match status" value="1"/>
</dbReference>
<dbReference type="CDD" id="cd16922">
    <property type="entry name" value="HATPase_EvgS-ArcB-TorS-like"/>
    <property type="match status" value="1"/>
</dbReference>
<reference evidence="21 22" key="1">
    <citation type="submission" date="2019-09" db="EMBL/GenBank/DDBJ databases">
        <title>Ecophysiology of the spiral-shaped methanotroph Methylospira mobilis as revealed by the complete genome sequence.</title>
        <authorList>
            <person name="Oshkin I.Y."/>
            <person name="Dedysh S.N."/>
            <person name="Miroshnikov K."/>
            <person name="Danilova O.V."/>
            <person name="Hakobyan A."/>
            <person name="Liesack W."/>
        </authorList>
    </citation>
    <scope>NUCLEOTIDE SEQUENCE [LARGE SCALE GENOMIC DNA]</scope>
    <source>
        <strain evidence="21 22">Shm1</strain>
    </source>
</reference>
<dbReference type="SUPFAM" id="SSF47384">
    <property type="entry name" value="Homodimeric domain of signal transducing histidine kinase"/>
    <property type="match status" value="1"/>
</dbReference>
<dbReference type="Pfam" id="PF00072">
    <property type="entry name" value="Response_reg"/>
    <property type="match status" value="2"/>
</dbReference>
<dbReference type="PRINTS" id="PR00344">
    <property type="entry name" value="BCTRLSENSOR"/>
</dbReference>
<evidence type="ECO:0000313" key="22">
    <source>
        <dbReference type="Proteomes" id="UP000325755"/>
    </source>
</evidence>
<dbReference type="InterPro" id="IPR036097">
    <property type="entry name" value="HisK_dim/P_sf"/>
</dbReference>
<dbReference type="PROSITE" id="PS50110">
    <property type="entry name" value="RESPONSE_REGULATORY"/>
    <property type="match status" value="2"/>
</dbReference>
<dbReference type="PROSITE" id="PS50109">
    <property type="entry name" value="HIS_KIN"/>
    <property type="match status" value="1"/>
</dbReference>
<evidence type="ECO:0000259" key="19">
    <source>
        <dbReference type="PROSITE" id="PS50110"/>
    </source>
</evidence>
<dbReference type="SMART" id="SM00448">
    <property type="entry name" value="REC"/>
    <property type="match status" value="2"/>
</dbReference>
<evidence type="ECO:0000313" key="21">
    <source>
        <dbReference type="EMBL" id="QFY44074.1"/>
    </source>
</evidence>
<dbReference type="InterPro" id="IPR001789">
    <property type="entry name" value="Sig_transdc_resp-reg_receiver"/>
</dbReference>
<sequence length="1148" mass="125379">MRAHSQIMWVERYFHSHLIWVCRCADCGFMCFRLRVVTLKDGRAGETDQALWQAQLTANQAWLNARAQDAPMNFRHLHDLVEAERWVLRNDLWTAQQAFEQAVRRAQAHHRPWHHALATERAGLFYMRHGLENAGRPLLAAARGLYQKWGAEGKARRMETEHPFLRGASKPGVGSAHRGYDSSDFEAVLRASQALASETSQPRLIARVVELLGQLTGATGALLLLLDEAGHWFLEGGMQRGAPLGRSGLEEAVAKGDVASSVLRFGLNTGEAFVSEDAVIDARFTHDPYFASVPCCSVLALPILVRERIGAFIILENRLLRAAFTVDRLETVTMLGRQLAISIENAVLYQSLERKVAERTESLASANRNLVEQEALVRAAMHEAEKANRVKSDFLANMSHEIRTPMNAIIGLSHLALKTELTPRQLDYLKKIQQSGQHLLGIINDILDLSKIEAGKLEVEAVPLDMHHILDNVANLIAEKAGEKGLELIFDVAPDVPVHLVGDPLRIGQILINYANNAVKFTQKGEIRITVVKLEDDESQVFLRFEVKDTGIGVTPEQIERLFQSFQQADTSTSRKFGGTGLGLVISKNLAELMGGAVGLDSIPGRGSTFWFTARLGKDATPACLYLPQPDLRHRRMLVVDDNDAARTVLSGILENMGFYVEAVSSGEAAITSIRKAIVLRYPFEIAFLDWQMPEMDGLEVARALQTLHLDPMPNLVIVTAYGREEVLKGAKDAGIENILIKPLNGSIVYDTVMDILGEEGCERSKEGAGTDSALETQLARIAGARILLVEDNELNQQVASELLTDAGFSVEIAENGREAVDKAQSRTPQYDLVLMDVQMPVMDGVTATRLLRAQPEFAELPILAMTANVMQSDRERCVEAGMSAHLAKPIEPDELWAALLKWIRPREGLGMAAQPHKTADAGSAHGPGTDTQATDERLPRNIDGLDVELGLRRVLGKKASYLSMLRKFIKGQGDFTAQFEQAAANADAETAERLAHTLKGVAGNIGATGVQLLAAELERAVHKSRNAGSSLTAGDVAAPFAAVAASMSDLLSALTAQLPENAPPVNAEPIVDRVQLREVCQRLHALLAEDDAEAADLFADYAGWLNTAFGDMAGEIAAGIAAFDLELALTTLRQAMQQSGLDGESDE</sequence>
<feature type="domain" description="Response regulatory" evidence="19">
    <location>
        <begin position="636"/>
        <end position="757"/>
    </location>
</feature>
<feature type="domain" description="Response regulatory" evidence="19">
    <location>
        <begin position="786"/>
        <end position="904"/>
    </location>
</feature>
<dbReference type="InterPro" id="IPR003018">
    <property type="entry name" value="GAF"/>
</dbReference>
<keyword evidence="9" id="KW-0418">Kinase</keyword>
<evidence type="ECO:0000259" key="18">
    <source>
        <dbReference type="PROSITE" id="PS50109"/>
    </source>
</evidence>
<dbReference type="InterPro" id="IPR003661">
    <property type="entry name" value="HisK_dim/P_dom"/>
</dbReference>